<dbReference type="EMBL" id="JBFSEQ010000015">
    <property type="protein sequence ID" value="KAL2761523.1"/>
    <property type="molecule type" value="Genomic_DNA"/>
</dbReference>
<dbReference type="AlphaFoldDB" id="A0ABD2D449"/>
<dbReference type="Proteomes" id="UP001610411">
    <property type="component" value="Unassembled WGS sequence"/>
</dbReference>
<gene>
    <name evidence="1" type="ORF">WCI35_032514</name>
</gene>
<sequence>PLFANPRGAGRTRSIASTR</sequence>
<accession>A0ABD2D449</accession>
<keyword evidence="2" id="KW-1185">Reference proteome</keyword>
<proteinExistence type="predicted"/>
<evidence type="ECO:0000313" key="2">
    <source>
        <dbReference type="Proteomes" id="UP001610411"/>
    </source>
</evidence>
<keyword evidence="1" id="KW-0675">Receptor</keyword>
<evidence type="ECO:0000313" key="1">
    <source>
        <dbReference type="EMBL" id="KAL2761523.1"/>
    </source>
</evidence>
<name>A0ABD2D449_DAUMA</name>
<protein>
    <submittedName>
        <fullName evidence="1">Interleukin-15 receptor subunit alpha isoform 6</fullName>
    </submittedName>
</protein>
<comment type="caution">
    <text evidence="1">The sequence shown here is derived from an EMBL/GenBank/DDBJ whole genome shotgun (WGS) entry which is preliminary data.</text>
</comment>
<feature type="non-terminal residue" evidence="1">
    <location>
        <position position="1"/>
    </location>
</feature>
<organism evidence="1 2">
    <name type="scientific">Daubentonia madagascariensis</name>
    <name type="common">Aye-aye</name>
    <name type="synonym">Sciurus madagascariensis</name>
    <dbReference type="NCBI Taxonomy" id="31869"/>
    <lineage>
        <taxon>Eukaryota</taxon>
        <taxon>Metazoa</taxon>
        <taxon>Chordata</taxon>
        <taxon>Craniata</taxon>
        <taxon>Vertebrata</taxon>
        <taxon>Euteleostomi</taxon>
        <taxon>Mammalia</taxon>
        <taxon>Eutheria</taxon>
        <taxon>Euarchontoglires</taxon>
        <taxon>Primates</taxon>
        <taxon>Strepsirrhini</taxon>
        <taxon>Chiromyiformes</taxon>
        <taxon>Daubentoniidae</taxon>
        <taxon>Daubentonia</taxon>
    </lineage>
</organism>
<reference evidence="1 2" key="1">
    <citation type="journal article" date="2024" name="G3 (Bethesda)">
        <title>A hybrid genome assembly of the endangered aye-aye (Daubentonia madagascariensis).</title>
        <authorList>
            <person name="Versoza C.J."/>
            <person name="Pfeifer S.P."/>
        </authorList>
    </citation>
    <scope>NUCLEOTIDE SEQUENCE [LARGE SCALE GENOMIC DNA]</scope>
    <source>
        <strain evidence="1">6821</strain>
    </source>
</reference>